<dbReference type="InterPro" id="IPR013083">
    <property type="entry name" value="Znf_RING/FYVE/PHD"/>
</dbReference>
<keyword evidence="2 4" id="KW-0863">Zinc-finger</keyword>
<evidence type="ECO:0000256" key="4">
    <source>
        <dbReference type="PROSITE-ProRule" id="PRU00207"/>
    </source>
</evidence>
<feature type="domain" description="TRAF-type" evidence="8">
    <location>
        <begin position="100"/>
        <end position="145"/>
    </location>
</feature>
<dbReference type="InterPro" id="IPR001841">
    <property type="entry name" value="Znf_RING"/>
</dbReference>
<feature type="compositionally biased region" description="Basic and acidic residues" evidence="6">
    <location>
        <begin position="516"/>
        <end position="525"/>
    </location>
</feature>
<gene>
    <name evidence="9" type="ORF">L201_006541</name>
</gene>
<feature type="zinc finger region" description="TRAF-type" evidence="4">
    <location>
        <begin position="100"/>
        <end position="145"/>
    </location>
</feature>
<proteinExistence type="predicted"/>
<feature type="region of interest" description="Disordered" evidence="6">
    <location>
        <begin position="507"/>
        <end position="647"/>
    </location>
</feature>
<dbReference type="SUPFAM" id="SSF57850">
    <property type="entry name" value="RING/U-box"/>
    <property type="match status" value="1"/>
</dbReference>
<evidence type="ECO:0000259" key="8">
    <source>
        <dbReference type="PROSITE" id="PS50145"/>
    </source>
</evidence>
<dbReference type="InterPro" id="IPR017907">
    <property type="entry name" value="Znf_RING_CS"/>
</dbReference>
<feature type="compositionally biased region" description="Polar residues" evidence="6">
    <location>
        <begin position="311"/>
        <end position="327"/>
    </location>
</feature>
<feature type="compositionally biased region" description="Low complexity" evidence="6">
    <location>
        <begin position="292"/>
        <end position="309"/>
    </location>
</feature>
<evidence type="ECO:0000256" key="5">
    <source>
        <dbReference type="SAM" id="Coils"/>
    </source>
</evidence>
<dbReference type="SUPFAM" id="SSF49599">
    <property type="entry name" value="TRAF domain-like"/>
    <property type="match status" value="2"/>
</dbReference>
<keyword evidence="3 4" id="KW-0862">Zinc</keyword>
<feature type="domain" description="TRAF-type" evidence="8">
    <location>
        <begin position="182"/>
        <end position="218"/>
    </location>
</feature>
<dbReference type="AlphaFoldDB" id="A0AAX4K4A2"/>
<dbReference type="SMART" id="SM00184">
    <property type="entry name" value="RING"/>
    <property type="match status" value="1"/>
</dbReference>
<dbReference type="Pfam" id="PF13923">
    <property type="entry name" value="zf-C3HC4_2"/>
    <property type="match status" value="1"/>
</dbReference>
<feature type="region of interest" description="Disordered" evidence="6">
    <location>
        <begin position="335"/>
        <end position="354"/>
    </location>
</feature>
<keyword evidence="10" id="KW-1185">Reference proteome</keyword>
<feature type="domain" description="RING-type" evidence="7">
    <location>
        <begin position="19"/>
        <end position="58"/>
    </location>
</feature>
<dbReference type="PANTHER" id="PTHR10131">
    <property type="entry name" value="TNF RECEPTOR ASSOCIATED FACTOR"/>
    <property type="match status" value="1"/>
</dbReference>
<dbReference type="GO" id="GO:0008270">
    <property type="term" value="F:zinc ion binding"/>
    <property type="evidence" value="ECO:0007669"/>
    <property type="project" value="UniProtKB-KW"/>
</dbReference>
<keyword evidence="1 4" id="KW-0479">Metal-binding</keyword>
<name>A0AAX4K4A2_9TREE</name>
<reference evidence="9 10" key="1">
    <citation type="submission" date="2024-01" db="EMBL/GenBank/DDBJ databases">
        <title>Comparative genomics of Cryptococcus and Kwoniella reveals pathogenesis evolution and contrasting modes of karyotype evolution via chromosome fusion or intercentromeric recombination.</title>
        <authorList>
            <person name="Coelho M.A."/>
            <person name="David-Palma M."/>
            <person name="Shea T."/>
            <person name="Bowers K."/>
            <person name="McGinley-Smith S."/>
            <person name="Mohammad A.W."/>
            <person name="Gnirke A."/>
            <person name="Yurkov A.M."/>
            <person name="Nowrousian M."/>
            <person name="Sun S."/>
            <person name="Cuomo C.A."/>
            <person name="Heitman J."/>
        </authorList>
    </citation>
    <scope>NUCLEOTIDE SEQUENCE [LARGE SCALE GENOMIC DNA]</scope>
    <source>
        <strain evidence="9 10">CBS 6074</strain>
    </source>
</reference>
<keyword evidence="5" id="KW-0175">Coiled coil</keyword>
<dbReference type="PROSITE" id="PS00518">
    <property type="entry name" value="ZF_RING_1"/>
    <property type="match status" value="1"/>
</dbReference>
<evidence type="ECO:0000313" key="9">
    <source>
        <dbReference type="EMBL" id="WWC91595.1"/>
    </source>
</evidence>
<dbReference type="RefSeq" id="XP_066078357.1">
    <property type="nucleotide sequence ID" value="XM_066222260.1"/>
</dbReference>
<dbReference type="InterPro" id="IPR001293">
    <property type="entry name" value="Znf_TRAF"/>
</dbReference>
<dbReference type="EMBL" id="CP144106">
    <property type="protein sequence ID" value="WWC91595.1"/>
    <property type="molecule type" value="Genomic_DNA"/>
</dbReference>
<dbReference type="PANTHER" id="PTHR10131:SF94">
    <property type="entry name" value="TNF RECEPTOR-ASSOCIATED FACTOR 4"/>
    <property type="match status" value="1"/>
</dbReference>
<evidence type="ECO:0000256" key="2">
    <source>
        <dbReference type="ARBA" id="ARBA00022771"/>
    </source>
</evidence>
<accession>A0AAX4K4A2</accession>
<dbReference type="Pfam" id="PF15965">
    <property type="entry name" value="zf-TRAF_2"/>
    <property type="match status" value="1"/>
</dbReference>
<dbReference type="GeneID" id="91097210"/>
<evidence type="ECO:0000313" key="10">
    <source>
        <dbReference type="Proteomes" id="UP001355207"/>
    </source>
</evidence>
<feature type="compositionally biased region" description="Polar residues" evidence="6">
    <location>
        <begin position="609"/>
        <end position="626"/>
    </location>
</feature>
<feature type="region of interest" description="Disordered" evidence="6">
    <location>
        <begin position="260"/>
        <end position="327"/>
    </location>
</feature>
<protein>
    <recommendedName>
        <fullName evidence="11">E3 ubiquitin-protein ligase NRDP1</fullName>
    </recommendedName>
</protein>
<evidence type="ECO:0000259" key="7">
    <source>
        <dbReference type="PROSITE" id="PS50089"/>
    </source>
</evidence>
<feature type="zinc finger region" description="TRAF-type" evidence="4">
    <location>
        <begin position="182"/>
        <end position="218"/>
    </location>
</feature>
<evidence type="ECO:0000256" key="3">
    <source>
        <dbReference type="ARBA" id="ARBA00022833"/>
    </source>
</evidence>
<dbReference type="PROSITE" id="PS50145">
    <property type="entry name" value="ZF_TRAF"/>
    <property type="match status" value="2"/>
</dbReference>
<dbReference type="PROSITE" id="PS50089">
    <property type="entry name" value="ZF_RING_2"/>
    <property type="match status" value="1"/>
</dbReference>
<feature type="compositionally biased region" description="Basic residues" evidence="6">
    <location>
        <begin position="637"/>
        <end position="647"/>
    </location>
</feature>
<evidence type="ECO:0000256" key="1">
    <source>
        <dbReference type="ARBA" id="ARBA00022723"/>
    </source>
</evidence>
<dbReference type="Proteomes" id="UP001355207">
    <property type="component" value="Chromosome 9"/>
</dbReference>
<organism evidence="9 10">
    <name type="scientific">Kwoniella dendrophila CBS 6074</name>
    <dbReference type="NCBI Taxonomy" id="1295534"/>
    <lineage>
        <taxon>Eukaryota</taxon>
        <taxon>Fungi</taxon>
        <taxon>Dikarya</taxon>
        <taxon>Basidiomycota</taxon>
        <taxon>Agaricomycotina</taxon>
        <taxon>Tremellomycetes</taxon>
        <taxon>Tremellales</taxon>
        <taxon>Cryptococcaceae</taxon>
        <taxon>Kwoniella</taxon>
    </lineage>
</organism>
<feature type="compositionally biased region" description="Polar residues" evidence="6">
    <location>
        <begin position="563"/>
        <end position="578"/>
    </location>
</feature>
<dbReference type="Pfam" id="PF02176">
    <property type="entry name" value="zf-TRAF"/>
    <property type="match status" value="1"/>
</dbReference>
<dbReference type="Gene3D" id="3.30.40.10">
    <property type="entry name" value="Zinc/RING finger domain, C3HC4 (zinc finger)"/>
    <property type="match status" value="3"/>
</dbReference>
<sequence>MTHEVIYDYVEGIDPNLTCAICQSALVDPVTTTSCKHTFCRDCINQAITINPQCPIDRSALTITSLRDTEQLVKLMLDELKVKCVAEECGMVMERGLLLSHLRSCPKAIVTCQDGDCGLSMSRHRLPHHRAYECFQRRMECDRCKTILIFKDKTAKTSTDCCVEISPACRACGELPEKDKQHHRWTCPAIRVACPHSNRGCPAIIARNELQDHLSNCPFEALSGFFEQNDARLRLLEQKNETLQAELELMKAEMTNMRVSDTSRLSRSYEGASGLGSASWSDPIRQPGINMPSPAQVPSSTTSPSTPLTNAEHSQTPAITNQSQDTTPRLAIPTLQPSIPISNTSSPISPLSSSSTRYTDALYSGITARAAADLSHQRSLVALSFASHQSYADWAFNRLSSHNMLNVEDAVQALRSSIIQLAGGMDTMERRNEVRTMTESLRVLEEVGSLRAIVNTMRMQVMMSQPSRPASLYPHPAAAPPHTSYNLNSWSTPGSSLPIYRTTHCTTTESTNNETHGAEIERPRLTNENGTGEDREHSIRESLAFSTVYHDGDDDDSGGEVASSRSSVITAHNASRTRQGIGRTIGSGAGLTGRTMAIPPPTMNLEGNGDSSNEAGIGNGRSSRLSRANPINLIRKQPSRSHNRPRL</sequence>
<evidence type="ECO:0008006" key="11">
    <source>
        <dbReference type="Google" id="ProtNLM"/>
    </source>
</evidence>
<feature type="coiled-coil region" evidence="5">
    <location>
        <begin position="226"/>
        <end position="260"/>
    </location>
</feature>
<evidence type="ECO:0000256" key="6">
    <source>
        <dbReference type="SAM" id="MobiDB-lite"/>
    </source>
</evidence>
<feature type="compositionally biased region" description="Low complexity" evidence="6">
    <location>
        <begin position="337"/>
        <end position="354"/>
    </location>
</feature>